<dbReference type="GO" id="GO:0016740">
    <property type="term" value="F:transferase activity"/>
    <property type="evidence" value="ECO:0007669"/>
    <property type="project" value="UniProtKB-KW"/>
</dbReference>
<dbReference type="InterPro" id="IPR050229">
    <property type="entry name" value="GlpE_sulfurtransferase"/>
</dbReference>
<dbReference type="PANTHER" id="PTHR43031">
    <property type="entry name" value="FAD-DEPENDENT OXIDOREDUCTASE"/>
    <property type="match status" value="1"/>
</dbReference>
<evidence type="ECO:0000313" key="3">
    <source>
        <dbReference type="Proteomes" id="UP000184029"/>
    </source>
</evidence>
<keyword evidence="2" id="KW-0808">Transferase</keyword>
<dbReference type="SUPFAM" id="SSF52821">
    <property type="entry name" value="Rhodanese/Cell cycle control phosphatase"/>
    <property type="match status" value="1"/>
</dbReference>
<dbReference type="PROSITE" id="PS50206">
    <property type="entry name" value="RHODANESE_3"/>
    <property type="match status" value="1"/>
</dbReference>
<evidence type="ECO:0000259" key="1">
    <source>
        <dbReference type="PROSITE" id="PS50206"/>
    </source>
</evidence>
<dbReference type="SMART" id="SM00450">
    <property type="entry name" value="RHOD"/>
    <property type="match status" value="1"/>
</dbReference>
<dbReference type="PANTHER" id="PTHR43031:SF17">
    <property type="entry name" value="SULFURTRANSFERASE YTWF-RELATED"/>
    <property type="match status" value="1"/>
</dbReference>
<feature type="domain" description="Rhodanese" evidence="1">
    <location>
        <begin position="16"/>
        <end position="103"/>
    </location>
</feature>
<dbReference type="AlphaFoldDB" id="A0A8B4BXM1"/>
<dbReference type="EMBL" id="FQUB01000079">
    <property type="protein sequence ID" value="SHF84225.1"/>
    <property type="molecule type" value="Genomic_DNA"/>
</dbReference>
<reference evidence="2 3" key="1">
    <citation type="submission" date="2016-11" db="EMBL/GenBank/DDBJ databases">
        <authorList>
            <person name="Varghese N."/>
            <person name="Submissions S."/>
        </authorList>
    </citation>
    <scope>NUCLEOTIDE SEQUENCE [LARGE SCALE GENOMIC DNA]</scope>
    <source>
        <strain evidence="2 3">DSM 1</strain>
    </source>
</reference>
<sequence length="105" mass="11865">MIQQILPEELYKKITNGETISVIDVREDDEVAQGMIPRAKHIPLGELENRLNELDKETEHIMVCRSGARSTKACQIMLTKGFKVKNMVGGMISWEAKYGKSMVVD</sequence>
<dbReference type="CDD" id="cd00158">
    <property type="entry name" value="RHOD"/>
    <property type="match status" value="1"/>
</dbReference>
<dbReference type="Pfam" id="PF00581">
    <property type="entry name" value="Rhodanese"/>
    <property type="match status" value="1"/>
</dbReference>
<accession>A0A8B4BXM1</accession>
<organism evidence="2 3">
    <name type="scientific">Heyndrickxia coagulans DSM 1 = ATCC 7050</name>
    <dbReference type="NCBI Taxonomy" id="1121088"/>
    <lineage>
        <taxon>Bacteria</taxon>
        <taxon>Bacillati</taxon>
        <taxon>Bacillota</taxon>
        <taxon>Bacilli</taxon>
        <taxon>Bacillales</taxon>
        <taxon>Bacillaceae</taxon>
        <taxon>Heyndrickxia</taxon>
    </lineage>
</organism>
<evidence type="ECO:0000313" key="2">
    <source>
        <dbReference type="EMBL" id="SHF84225.1"/>
    </source>
</evidence>
<dbReference type="Proteomes" id="UP000184029">
    <property type="component" value="Unassembled WGS sequence"/>
</dbReference>
<gene>
    <name evidence="2" type="ORF">SAMN02745208_02767</name>
</gene>
<name>A0A8B4BXM1_HEYCO</name>
<dbReference type="Gene3D" id="3.40.250.10">
    <property type="entry name" value="Rhodanese-like domain"/>
    <property type="match status" value="1"/>
</dbReference>
<proteinExistence type="predicted"/>
<comment type="caution">
    <text evidence="2">The sequence shown here is derived from an EMBL/GenBank/DDBJ whole genome shotgun (WGS) entry which is preliminary data.</text>
</comment>
<protein>
    <submittedName>
        <fullName evidence="2">Rhodanese-related sulfurtransferase</fullName>
    </submittedName>
</protein>
<dbReference type="InterPro" id="IPR001763">
    <property type="entry name" value="Rhodanese-like_dom"/>
</dbReference>
<dbReference type="InterPro" id="IPR036873">
    <property type="entry name" value="Rhodanese-like_dom_sf"/>
</dbReference>